<comment type="caution">
    <text evidence="1">The sequence shown here is derived from an EMBL/GenBank/DDBJ whole genome shotgun (WGS) entry which is preliminary data.</text>
</comment>
<reference evidence="1" key="1">
    <citation type="journal article" date="2014" name="Front. Microbiol.">
        <title>High frequency of phylogenetically diverse reductive dehalogenase-homologous genes in deep subseafloor sedimentary metagenomes.</title>
        <authorList>
            <person name="Kawai M."/>
            <person name="Futagami T."/>
            <person name="Toyoda A."/>
            <person name="Takaki Y."/>
            <person name="Nishi S."/>
            <person name="Hori S."/>
            <person name="Arai W."/>
            <person name="Tsubouchi T."/>
            <person name="Morono Y."/>
            <person name="Uchiyama I."/>
            <person name="Ito T."/>
            <person name="Fujiyama A."/>
            <person name="Inagaki F."/>
            <person name="Takami H."/>
        </authorList>
    </citation>
    <scope>NUCLEOTIDE SEQUENCE</scope>
    <source>
        <strain evidence="1">Expedition CK06-06</strain>
    </source>
</reference>
<dbReference type="EMBL" id="BART01029962">
    <property type="protein sequence ID" value="GAH12666.1"/>
    <property type="molecule type" value="Genomic_DNA"/>
</dbReference>
<name>X1CVZ7_9ZZZZ</name>
<proteinExistence type="predicted"/>
<feature type="non-terminal residue" evidence="1">
    <location>
        <position position="101"/>
    </location>
</feature>
<organism evidence="1">
    <name type="scientific">marine sediment metagenome</name>
    <dbReference type="NCBI Taxonomy" id="412755"/>
    <lineage>
        <taxon>unclassified sequences</taxon>
        <taxon>metagenomes</taxon>
        <taxon>ecological metagenomes</taxon>
    </lineage>
</organism>
<evidence type="ECO:0000313" key="1">
    <source>
        <dbReference type="EMBL" id="GAH12666.1"/>
    </source>
</evidence>
<accession>X1CVZ7</accession>
<gene>
    <name evidence="1" type="ORF">S01H4_52440</name>
</gene>
<sequence length="101" mass="11587">MKRLLLIILLLVLCISVAMTDVVLAKAKFGNWDKWDKSLPPWDNEDWVYSKESLKIIGIPPVAGMRFWFCAEGQEQWRSIKVGNPPVATNVLFLLTHLSFK</sequence>
<protein>
    <submittedName>
        <fullName evidence="1">Uncharacterized protein</fullName>
    </submittedName>
</protein>
<dbReference type="AlphaFoldDB" id="X1CVZ7"/>